<dbReference type="PANTHER" id="PTHR10283">
    <property type="entry name" value="SOLUTE CARRIER FAMILY 13 MEMBER"/>
    <property type="match status" value="1"/>
</dbReference>
<feature type="transmembrane region" description="Helical" evidence="8">
    <location>
        <begin position="228"/>
        <end position="250"/>
    </location>
</feature>
<proteinExistence type="inferred from homology"/>
<dbReference type="EMBL" id="VMTY01000008">
    <property type="protein sequence ID" value="TVU57172.1"/>
    <property type="molecule type" value="Genomic_DNA"/>
</dbReference>
<dbReference type="GO" id="GO:0005886">
    <property type="term" value="C:plasma membrane"/>
    <property type="evidence" value="ECO:0007669"/>
    <property type="project" value="TreeGrafter"/>
</dbReference>
<feature type="transmembrane region" description="Helical" evidence="8">
    <location>
        <begin position="185"/>
        <end position="208"/>
    </location>
</feature>
<evidence type="ECO:0000313" key="10">
    <source>
        <dbReference type="Proteomes" id="UP000320531"/>
    </source>
</evidence>
<comment type="caution">
    <text evidence="9">The sequence shown here is derived from an EMBL/GenBank/DDBJ whole genome shotgun (WGS) entry which is preliminary data.</text>
</comment>
<keyword evidence="4 8" id="KW-0812">Transmembrane</keyword>
<feature type="transmembrane region" description="Helical" evidence="8">
    <location>
        <begin position="123"/>
        <end position="145"/>
    </location>
</feature>
<dbReference type="GO" id="GO:1905039">
    <property type="term" value="P:carboxylic acid transmembrane transport"/>
    <property type="evidence" value="ECO:0007669"/>
    <property type="project" value="UniProtKB-ARBA"/>
</dbReference>
<keyword evidence="5 8" id="KW-1133">Transmembrane helix</keyword>
<evidence type="ECO:0000313" key="9">
    <source>
        <dbReference type="EMBL" id="TVU57172.1"/>
    </source>
</evidence>
<comment type="subcellular location">
    <subcellularLocation>
        <location evidence="1">Membrane</location>
        <topology evidence="1">Multi-pass membrane protein</topology>
    </subcellularLocation>
</comment>
<feature type="transmembrane region" description="Helical" evidence="8">
    <location>
        <begin position="374"/>
        <end position="396"/>
    </location>
</feature>
<keyword evidence="6 8" id="KW-0472">Membrane</keyword>
<dbReference type="Proteomes" id="UP000320531">
    <property type="component" value="Unassembled WGS sequence"/>
</dbReference>
<comment type="similarity">
    <text evidence="2">Belongs to the SLC13A/DASS transporter (TC 2.A.47) family. NADC subfamily.</text>
</comment>
<dbReference type="RefSeq" id="WP_144656669.1">
    <property type="nucleotide sequence ID" value="NZ_CP160096.1"/>
</dbReference>
<feature type="transmembrane region" description="Helical" evidence="8">
    <location>
        <begin position="468"/>
        <end position="490"/>
    </location>
</feature>
<evidence type="ECO:0000256" key="8">
    <source>
        <dbReference type="SAM" id="Phobius"/>
    </source>
</evidence>
<evidence type="ECO:0000256" key="4">
    <source>
        <dbReference type="ARBA" id="ARBA00022692"/>
    </source>
</evidence>
<reference evidence="9 10" key="1">
    <citation type="submission" date="2019-07" db="EMBL/GenBank/DDBJ databases">
        <title>Draft genome of C. aurimucosum strain 14-2523.</title>
        <authorList>
            <person name="Pacheco L.G.C."/>
            <person name="Aguiar E.R.G.R."/>
            <person name="Navas J."/>
            <person name="Santos C.S."/>
            <person name="Rocha D.J.P.G."/>
        </authorList>
    </citation>
    <scope>NUCLEOTIDE SEQUENCE [LARGE SCALE GENOMIC DNA]</scope>
    <source>
        <strain evidence="9 10">14-2523</strain>
    </source>
</reference>
<dbReference type="Pfam" id="PF00939">
    <property type="entry name" value="Na_sulph_symp"/>
    <property type="match status" value="1"/>
</dbReference>
<feature type="transmembrane region" description="Helical" evidence="8">
    <location>
        <begin position="281"/>
        <end position="302"/>
    </location>
</feature>
<feature type="transmembrane region" description="Helical" evidence="8">
    <location>
        <begin position="308"/>
        <end position="325"/>
    </location>
</feature>
<sequence>MANVLLSPGLSAPSLPRRTRNIRYTGVFLGIVLAALSYFAMPQSAGFDARVTAAIVVLMGTWWITEALPLAVTAMVPLVAFPALGTADMKDVATSYSAQIIFLFLGGFLLALGIQRWNLHRRIALVIVLLVGTKPDRLILGMMLATAALGMWVSNTATALMMIPLGASLVTLIKERSGTTKVSNFSAGLLLGIAFAATISAFGTIIASPGNAFVVGYLNDAIGTTITFPQWMIFGTPLALSFTLVGWFIITKVVWKPEIEDIPGGRELFQKELAALGKMSFGECLIAIIFGITALAWMFVSLIFKDTWATDAVIAMIAGMSLFTIPGRPRDGVMLMDWETARDVPWGTLLLFGGGLALSGQITNSGLDKWIGEAFSGLTALPFWLALALIVLIVILTTEITSSMATIATFVPIVVGLSQALGYDPLLMAIVVTQACQCAFMLPVASAPNAIAFGTGAVNMRQMVITGIWFNAIGFVLVYAVAFTLLPMALNL</sequence>
<feature type="transmembrane region" description="Helical" evidence="8">
    <location>
        <begin position="53"/>
        <end position="76"/>
    </location>
</feature>
<protein>
    <recommendedName>
        <fullName evidence="3">Sodium-dependent dicarboxylate transporter SdcS</fullName>
    </recommendedName>
    <alternativeName>
        <fullName evidence="7">Na(+)/dicarboxylate symporter</fullName>
    </alternativeName>
</protein>
<dbReference type="PANTHER" id="PTHR10283:SF82">
    <property type="entry name" value="SOLUTE CARRIER FAMILY 13 MEMBER 2"/>
    <property type="match status" value="1"/>
</dbReference>
<feature type="transmembrane region" description="Helical" evidence="8">
    <location>
        <begin position="403"/>
        <end position="421"/>
    </location>
</feature>
<dbReference type="GO" id="GO:0008514">
    <property type="term" value="F:organic anion transmembrane transporter activity"/>
    <property type="evidence" value="ECO:0007669"/>
    <property type="project" value="UniProtKB-ARBA"/>
</dbReference>
<evidence type="ECO:0000256" key="3">
    <source>
        <dbReference type="ARBA" id="ARBA00020150"/>
    </source>
</evidence>
<evidence type="ECO:0000256" key="1">
    <source>
        <dbReference type="ARBA" id="ARBA00004141"/>
    </source>
</evidence>
<feature type="transmembrane region" description="Helical" evidence="8">
    <location>
        <begin position="22"/>
        <end position="41"/>
    </location>
</feature>
<evidence type="ECO:0000256" key="5">
    <source>
        <dbReference type="ARBA" id="ARBA00022989"/>
    </source>
</evidence>
<name>A0A558GJW0_9CORY</name>
<dbReference type="NCBIfam" id="TIGR00785">
    <property type="entry name" value="dass"/>
    <property type="match status" value="1"/>
</dbReference>
<feature type="transmembrane region" description="Helical" evidence="8">
    <location>
        <begin position="151"/>
        <end position="173"/>
    </location>
</feature>
<evidence type="ECO:0000256" key="6">
    <source>
        <dbReference type="ARBA" id="ARBA00023136"/>
    </source>
</evidence>
<dbReference type="AlphaFoldDB" id="A0A558GJW0"/>
<accession>A0A558GJW0</accession>
<evidence type="ECO:0000256" key="2">
    <source>
        <dbReference type="ARBA" id="ARBA00006772"/>
    </source>
</evidence>
<gene>
    <name evidence="9" type="ORF">FQK23_03830</name>
</gene>
<evidence type="ECO:0000256" key="7">
    <source>
        <dbReference type="ARBA" id="ARBA00031174"/>
    </source>
</evidence>
<feature type="transmembrane region" description="Helical" evidence="8">
    <location>
        <begin position="96"/>
        <end position="114"/>
    </location>
</feature>
<organism evidence="9 10">
    <name type="scientific">Corynebacterium aurimucosum</name>
    <dbReference type="NCBI Taxonomy" id="169292"/>
    <lineage>
        <taxon>Bacteria</taxon>
        <taxon>Bacillati</taxon>
        <taxon>Actinomycetota</taxon>
        <taxon>Actinomycetes</taxon>
        <taxon>Mycobacteriales</taxon>
        <taxon>Corynebacteriaceae</taxon>
        <taxon>Corynebacterium</taxon>
    </lineage>
</organism>
<feature type="transmembrane region" description="Helical" evidence="8">
    <location>
        <begin position="346"/>
        <end position="362"/>
    </location>
</feature>
<dbReference type="InterPro" id="IPR001898">
    <property type="entry name" value="SLC13A/DASS"/>
</dbReference>